<dbReference type="Pfam" id="PF00004">
    <property type="entry name" value="AAA"/>
    <property type="match status" value="1"/>
</dbReference>
<dbReference type="GO" id="GO:0006508">
    <property type="term" value="P:proteolysis"/>
    <property type="evidence" value="ECO:0007669"/>
    <property type="project" value="TreeGrafter"/>
</dbReference>
<dbReference type="SUPFAM" id="SSF52540">
    <property type="entry name" value="P-loop containing nucleoside triphosphate hydrolases"/>
    <property type="match status" value="1"/>
</dbReference>
<feature type="non-terminal residue" evidence="2">
    <location>
        <position position="317"/>
    </location>
</feature>
<proteinExistence type="predicted"/>
<dbReference type="PANTHER" id="PTHR23076:SF97">
    <property type="entry name" value="ATP-DEPENDENT ZINC METALLOPROTEASE YME1L1"/>
    <property type="match status" value="1"/>
</dbReference>
<dbReference type="PANTHER" id="PTHR23076">
    <property type="entry name" value="METALLOPROTEASE M41 FTSH"/>
    <property type="match status" value="1"/>
</dbReference>
<dbReference type="EMBL" id="CAMKVN010004819">
    <property type="protein sequence ID" value="CAI2187808.1"/>
    <property type="molecule type" value="Genomic_DNA"/>
</dbReference>
<dbReference type="Proteomes" id="UP001153678">
    <property type="component" value="Unassembled WGS sequence"/>
</dbReference>
<dbReference type="InterPro" id="IPR003959">
    <property type="entry name" value="ATPase_AAA_core"/>
</dbReference>
<dbReference type="GO" id="GO:0004176">
    <property type="term" value="F:ATP-dependent peptidase activity"/>
    <property type="evidence" value="ECO:0007669"/>
    <property type="project" value="TreeGrafter"/>
</dbReference>
<dbReference type="InterPro" id="IPR027417">
    <property type="entry name" value="P-loop_NTPase"/>
</dbReference>
<evidence type="ECO:0000313" key="2">
    <source>
        <dbReference type="EMBL" id="CAI2187808.1"/>
    </source>
</evidence>
<evidence type="ECO:0000259" key="1">
    <source>
        <dbReference type="Pfam" id="PF00004"/>
    </source>
</evidence>
<dbReference type="OrthoDB" id="6414775at2759"/>
<keyword evidence="3" id="KW-1185">Reference proteome</keyword>
<comment type="caution">
    <text evidence="2">The sequence shown here is derived from an EMBL/GenBank/DDBJ whole genome shotgun (WGS) entry which is preliminary data.</text>
</comment>
<organism evidence="2 3">
    <name type="scientific">Funneliformis geosporum</name>
    <dbReference type="NCBI Taxonomy" id="1117311"/>
    <lineage>
        <taxon>Eukaryota</taxon>
        <taxon>Fungi</taxon>
        <taxon>Fungi incertae sedis</taxon>
        <taxon>Mucoromycota</taxon>
        <taxon>Glomeromycotina</taxon>
        <taxon>Glomeromycetes</taxon>
        <taxon>Glomerales</taxon>
        <taxon>Glomeraceae</taxon>
        <taxon>Funneliformis</taxon>
    </lineage>
</organism>
<evidence type="ECO:0000313" key="3">
    <source>
        <dbReference type="Proteomes" id="UP001153678"/>
    </source>
</evidence>
<dbReference type="GO" id="GO:0016887">
    <property type="term" value="F:ATP hydrolysis activity"/>
    <property type="evidence" value="ECO:0007669"/>
    <property type="project" value="InterPro"/>
</dbReference>
<gene>
    <name evidence="2" type="ORF">FWILDA_LOCUS13267</name>
</gene>
<dbReference type="GO" id="GO:0005524">
    <property type="term" value="F:ATP binding"/>
    <property type="evidence" value="ECO:0007669"/>
    <property type="project" value="InterPro"/>
</dbReference>
<dbReference type="Gene3D" id="3.40.50.300">
    <property type="entry name" value="P-loop containing nucleotide triphosphate hydrolases"/>
    <property type="match status" value="1"/>
</dbReference>
<sequence>MANIPARLAIIAAYKAVLGEIAYKTPNKAKTLACWVTFSDKSKLVSFLGIPDSLTCQLFANQVKPVLLGNPFSLSANQGIVARKPTTMKNPKVAITVHLILWLSFGAALTSWAKETDKILVTGLKKEDYDNIDFSKKSKIAPDYWGQTEYLFEAKNKKWSDKIFPTYYHAISELKPEEIEEKLAAQQKKNPRLRKANFSGSSLDSPSVRFKNIGGLYEAKEELQEIPGNGKTLLAKALAGEWAADIRNTFATARKYAKEKGGCFIFVDEIDAIAGKRQHSISSHHETLNQLLNELDGFSPRENVIFLAATNSLMTAG</sequence>
<dbReference type="AlphaFoldDB" id="A0A9W4X5E4"/>
<name>A0A9W4X5E4_9GLOM</name>
<feature type="domain" description="ATPase AAA-type core" evidence="1">
    <location>
        <begin position="228"/>
        <end position="312"/>
    </location>
</feature>
<reference evidence="2" key="1">
    <citation type="submission" date="2022-08" db="EMBL/GenBank/DDBJ databases">
        <authorList>
            <person name="Kallberg Y."/>
            <person name="Tangrot J."/>
            <person name="Rosling A."/>
        </authorList>
    </citation>
    <scope>NUCLEOTIDE SEQUENCE</scope>
    <source>
        <strain evidence="2">Wild A</strain>
    </source>
</reference>
<protein>
    <submittedName>
        <fullName evidence="2">3685_t:CDS:1</fullName>
    </submittedName>
</protein>
<accession>A0A9W4X5E4</accession>